<feature type="region of interest" description="Disordered" evidence="1">
    <location>
        <begin position="216"/>
        <end position="239"/>
    </location>
</feature>
<accession>A0A5C4MCK7</accession>
<sequence length="239" mass="26572">MSAPARIPQTLTMMEACFTLAPGVEGEFWPAQDRFGPIAAAAPGFRGVLGGPIANSSWLYFGGIFATPADMDDWHHSRKHRTVQDKAHETWFDSYYIRKWRLPEEGEAVTGRVLVETSLGRPQPLAEAELASALAIVDEALPSYSPRPFETLIGRFEPQPYQFVGPLQEAPELAPARYLLLTHWDSPDQAAKWTESATLSALGEFGEAGSRTFVPIHHQPGERDHLTPDGSHREWVRAR</sequence>
<dbReference type="RefSeq" id="WP_139095106.1">
    <property type="nucleotide sequence ID" value="NZ_VDFW01000002.1"/>
</dbReference>
<proteinExistence type="predicted"/>
<dbReference type="EMBL" id="VDFW01000002">
    <property type="protein sequence ID" value="TNC29162.1"/>
    <property type="molecule type" value="Genomic_DNA"/>
</dbReference>
<dbReference type="AlphaFoldDB" id="A0A5C4MCK7"/>
<name>A0A5C4MCK7_9PSEU</name>
<protein>
    <recommendedName>
        <fullName evidence="4">Antibiotic biosynthesis monooxygenase</fullName>
    </recommendedName>
</protein>
<evidence type="ECO:0000256" key="1">
    <source>
        <dbReference type="SAM" id="MobiDB-lite"/>
    </source>
</evidence>
<evidence type="ECO:0008006" key="4">
    <source>
        <dbReference type="Google" id="ProtNLM"/>
    </source>
</evidence>
<gene>
    <name evidence="2" type="ORF">FG385_03495</name>
</gene>
<dbReference type="SUPFAM" id="SSF54909">
    <property type="entry name" value="Dimeric alpha+beta barrel"/>
    <property type="match status" value="1"/>
</dbReference>
<organism evidence="2 3">
    <name type="scientific">Amycolatopsis alkalitolerans</name>
    <dbReference type="NCBI Taxonomy" id="2547244"/>
    <lineage>
        <taxon>Bacteria</taxon>
        <taxon>Bacillati</taxon>
        <taxon>Actinomycetota</taxon>
        <taxon>Actinomycetes</taxon>
        <taxon>Pseudonocardiales</taxon>
        <taxon>Pseudonocardiaceae</taxon>
        <taxon>Amycolatopsis</taxon>
    </lineage>
</organism>
<dbReference type="OrthoDB" id="9156090at2"/>
<feature type="compositionally biased region" description="Basic and acidic residues" evidence="1">
    <location>
        <begin position="219"/>
        <end position="239"/>
    </location>
</feature>
<evidence type="ECO:0000313" key="3">
    <source>
        <dbReference type="Proteomes" id="UP000305546"/>
    </source>
</evidence>
<evidence type="ECO:0000313" key="2">
    <source>
        <dbReference type="EMBL" id="TNC29162.1"/>
    </source>
</evidence>
<dbReference type="Gene3D" id="3.30.70.100">
    <property type="match status" value="1"/>
</dbReference>
<dbReference type="Proteomes" id="UP000305546">
    <property type="component" value="Unassembled WGS sequence"/>
</dbReference>
<comment type="caution">
    <text evidence="2">The sequence shown here is derived from an EMBL/GenBank/DDBJ whole genome shotgun (WGS) entry which is preliminary data.</text>
</comment>
<dbReference type="InterPro" id="IPR011008">
    <property type="entry name" value="Dimeric_a/b-barrel"/>
</dbReference>
<reference evidence="2 3" key="1">
    <citation type="submission" date="2019-06" db="EMBL/GenBank/DDBJ databases">
        <title>Amycolatopsis alkalitolerans sp. nov., isolated from Gastrodia elata Blume.</title>
        <authorList>
            <person name="Narsing Rao M.P."/>
            <person name="Li W.J."/>
        </authorList>
    </citation>
    <scope>NUCLEOTIDE SEQUENCE [LARGE SCALE GENOMIC DNA]</scope>
    <source>
        <strain evidence="2 3">SYSUP0005</strain>
    </source>
</reference>
<keyword evidence="3" id="KW-1185">Reference proteome</keyword>